<comment type="caution">
    <text evidence="3">The sequence shown here is derived from an EMBL/GenBank/DDBJ whole genome shotgun (WGS) entry which is preliminary data.</text>
</comment>
<feature type="region of interest" description="Disordered" evidence="1">
    <location>
        <begin position="283"/>
        <end position="303"/>
    </location>
</feature>
<name>A0A2P5D2Q0_PARAD</name>
<accession>A0A2P5D2Q0</accession>
<dbReference type="Proteomes" id="UP000237105">
    <property type="component" value="Unassembled WGS sequence"/>
</dbReference>
<dbReference type="AlphaFoldDB" id="A0A2P5D2Q0"/>
<dbReference type="OrthoDB" id="544175at2759"/>
<evidence type="ECO:0000259" key="2">
    <source>
        <dbReference type="Pfam" id="PF07889"/>
    </source>
</evidence>
<dbReference type="PANTHER" id="PTHR46667:SF6">
    <property type="entry name" value="OS01G0185100 PROTEIN"/>
    <property type="match status" value="1"/>
</dbReference>
<feature type="domain" description="DUF1664" evidence="2">
    <location>
        <begin position="92"/>
        <end position="215"/>
    </location>
</feature>
<organism evidence="3 4">
    <name type="scientific">Parasponia andersonii</name>
    <name type="common">Sponia andersonii</name>
    <dbReference type="NCBI Taxonomy" id="3476"/>
    <lineage>
        <taxon>Eukaryota</taxon>
        <taxon>Viridiplantae</taxon>
        <taxon>Streptophyta</taxon>
        <taxon>Embryophyta</taxon>
        <taxon>Tracheophyta</taxon>
        <taxon>Spermatophyta</taxon>
        <taxon>Magnoliopsida</taxon>
        <taxon>eudicotyledons</taxon>
        <taxon>Gunneridae</taxon>
        <taxon>Pentapetalae</taxon>
        <taxon>rosids</taxon>
        <taxon>fabids</taxon>
        <taxon>Rosales</taxon>
        <taxon>Cannabaceae</taxon>
        <taxon>Parasponia</taxon>
    </lineage>
</organism>
<gene>
    <name evidence="3" type="ORF">PanWU01x14_103080</name>
</gene>
<dbReference type="Pfam" id="PF07889">
    <property type="entry name" value="DUF1664"/>
    <property type="match status" value="1"/>
</dbReference>
<dbReference type="EMBL" id="JXTB01000071">
    <property type="protein sequence ID" value="PON67505.1"/>
    <property type="molecule type" value="Genomic_DNA"/>
</dbReference>
<proteinExistence type="predicted"/>
<dbReference type="PANTHER" id="PTHR46667">
    <property type="entry name" value="OS05G0182700 PROTEIN"/>
    <property type="match status" value="1"/>
</dbReference>
<protein>
    <recommendedName>
        <fullName evidence="2">DUF1664 domain-containing protein</fullName>
    </recommendedName>
</protein>
<evidence type="ECO:0000313" key="3">
    <source>
        <dbReference type="EMBL" id="PON67505.1"/>
    </source>
</evidence>
<sequence length="303" mass="33267">MAMQSGLGVSKILILAGTGYTATVLLNNHKLSDLLGELQSLVKGLEKSRDQSEGDSDYNDAIAAQVRRLAAEVRQLGSNRQITILNGNEGYGNLSSLVVPAAALGALGYGYLWWKGCSIWDFMYVTKKNMANAVSNLTKHLENLSDYVAQTKKHLTQRIQNVDDKMVEQNKLSREIKDDVAGLHESLNDITYDLSGLQSMVAGLNGKLSVMEGKQDIANVSLLYLCNFIEGKKVKMPENWQEQLKLSVNSRCSLPFSETPSLKGLKELKDITTISLSGVSSEDGIERLEGPPKNLQRSVSNRC</sequence>
<keyword evidence="4" id="KW-1185">Reference proteome</keyword>
<dbReference type="InterPro" id="IPR012458">
    <property type="entry name" value="DUF1664"/>
</dbReference>
<reference evidence="4" key="1">
    <citation type="submission" date="2016-06" db="EMBL/GenBank/DDBJ databases">
        <title>Parallel loss of symbiosis genes in relatives of nitrogen-fixing non-legume Parasponia.</title>
        <authorList>
            <person name="Van Velzen R."/>
            <person name="Holmer R."/>
            <person name="Bu F."/>
            <person name="Rutten L."/>
            <person name="Van Zeijl A."/>
            <person name="Liu W."/>
            <person name="Santuari L."/>
            <person name="Cao Q."/>
            <person name="Sharma T."/>
            <person name="Shen D."/>
            <person name="Roswanjaya Y."/>
            <person name="Wardhani T."/>
            <person name="Kalhor M.S."/>
            <person name="Jansen J."/>
            <person name="Van den Hoogen J."/>
            <person name="Gungor B."/>
            <person name="Hartog M."/>
            <person name="Hontelez J."/>
            <person name="Verver J."/>
            <person name="Yang W.-C."/>
            <person name="Schijlen E."/>
            <person name="Repin R."/>
            <person name="Schilthuizen M."/>
            <person name="Schranz E."/>
            <person name="Heidstra R."/>
            <person name="Miyata K."/>
            <person name="Fedorova E."/>
            <person name="Kohlen W."/>
            <person name="Bisseling T."/>
            <person name="Smit S."/>
            <person name="Geurts R."/>
        </authorList>
    </citation>
    <scope>NUCLEOTIDE SEQUENCE [LARGE SCALE GENOMIC DNA]</scope>
    <source>
        <strain evidence="4">cv. WU1-14</strain>
    </source>
</reference>
<evidence type="ECO:0000313" key="4">
    <source>
        <dbReference type="Proteomes" id="UP000237105"/>
    </source>
</evidence>
<evidence type="ECO:0000256" key="1">
    <source>
        <dbReference type="SAM" id="MobiDB-lite"/>
    </source>
</evidence>
<dbReference type="SUPFAM" id="SSF58010">
    <property type="entry name" value="Fibrinogen coiled-coil and central regions"/>
    <property type="match status" value="1"/>
</dbReference>